<comment type="caution">
    <text evidence="3">The sequence shown here is derived from an EMBL/GenBank/DDBJ whole genome shotgun (WGS) entry which is preliminary data.</text>
</comment>
<gene>
    <name evidence="3" type="ORF">C8N45_103101</name>
</gene>
<dbReference type="SUPFAM" id="SSF103247">
    <property type="entry name" value="TT1751-like"/>
    <property type="match status" value="1"/>
</dbReference>
<dbReference type="InterPro" id="IPR005180">
    <property type="entry name" value="DUF302"/>
</dbReference>
<dbReference type="RefSeq" id="WP_108386068.1">
    <property type="nucleotide sequence ID" value="NZ_QBUD01000003.1"/>
</dbReference>
<proteinExistence type="predicted"/>
<keyword evidence="4" id="KW-1185">Reference proteome</keyword>
<dbReference type="OrthoDB" id="5783872at2"/>
<dbReference type="Gene3D" id="3.30.310.70">
    <property type="entry name" value="TT1751-like domain"/>
    <property type="match status" value="1"/>
</dbReference>
<evidence type="ECO:0000313" key="4">
    <source>
        <dbReference type="Proteomes" id="UP000244523"/>
    </source>
</evidence>
<dbReference type="InterPro" id="IPR035923">
    <property type="entry name" value="TT1751-like_sf"/>
</dbReference>
<evidence type="ECO:0000256" key="1">
    <source>
        <dbReference type="SAM" id="SignalP"/>
    </source>
</evidence>
<sequence length="155" mass="16460">MRFFILVLILLTGPPALADSVQPRDGWVVEPTDKPFDALLGDLRAAVRENGMAVVTQAGPTGAAAQRGIIIPQNRVVGVFNNVFAVRILDASVSAMIEAPVRFYLTEENDGVATLSYKKPTFVFAPYALDAGPDLMLAASELDAVFAAIAADAIQ</sequence>
<feature type="signal peptide" evidence="1">
    <location>
        <begin position="1"/>
        <end position="18"/>
    </location>
</feature>
<name>A0A2T6KJV5_9RHOB</name>
<dbReference type="Pfam" id="PF03625">
    <property type="entry name" value="DUF302"/>
    <property type="match status" value="1"/>
</dbReference>
<dbReference type="CDD" id="cd14797">
    <property type="entry name" value="DUF302"/>
    <property type="match status" value="1"/>
</dbReference>
<feature type="chain" id="PRO_5015748363" evidence="1">
    <location>
        <begin position="19"/>
        <end position="155"/>
    </location>
</feature>
<protein>
    <submittedName>
        <fullName evidence="3">Uncharacterized protein (DUF302 family)</fullName>
    </submittedName>
</protein>
<dbReference type="Proteomes" id="UP000244523">
    <property type="component" value="Unassembled WGS sequence"/>
</dbReference>
<feature type="domain" description="DUF302" evidence="2">
    <location>
        <begin position="63"/>
        <end position="120"/>
    </location>
</feature>
<reference evidence="3 4" key="1">
    <citation type="submission" date="2018-04" db="EMBL/GenBank/DDBJ databases">
        <title>Genomic Encyclopedia of Archaeal and Bacterial Type Strains, Phase II (KMG-II): from individual species to whole genera.</title>
        <authorList>
            <person name="Goeker M."/>
        </authorList>
    </citation>
    <scope>NUCLEOTIDE SEQUENCE [LARGE SCALE GENOMIC DNA]</scope>
    <source>
        <strain evidence="3 4">DSM 29955</strain>
    </source>
</reference>
<dbReference type="AlphaFoldDB" id="A0A2T6KJV5"/>
<dbReference type="EMBL" id="QBUD01000003">
    <property type="protein sequence ID" value="PUB16247.1"/>
    <property type="molecule type" value="Genomic_DNA"/>
</dbReference>
<evidence type="ECO:0000313" key="3">
    <source>
        <dbReference type="EMBL" id="PUB16247.1"/>
    </source>
</evidence>
<evidence type="ECO:0000259" key="2">
    <source>
        <dbReference type="Pfam" id="PF03625"/>
    </source>
</evidence>
<accession>A0A2T6KJV5</accession>
<keyword evidence="1" id="KW-0732">Signal</keyword>
<organism evidence="3 4">
    <name type="scientific">Yoonia sediminilitoris</name>
    <dbReference type="NCBI Taxonomy" id="1286148"/>
    <lineage>
        <taxon>Bacteria</taxon>
        <taxon>Pseudomonadati</taxon>
        <taxon>Pseudomonadota</taxon>
        <taxon>Alphaproteobacteria</taxon>
        <taxon>Rhodobacterales</taxon>
        <taxon>Paracoccaceae</taxon>
        <taxon>Yoonia</taxon>
    </lineage>
</organism>